<dbReference type="InterPro" id="IPR036890">
    <property type="entry name" value="HATPase_C_sf"/>
</dbReference>
<dbReference type="InterPro" id="IPR004358">
    <property type="entry name" value="Sig_transdc_His_kin-like_C"/>
</dbReference>
<dbReference type="Pfam" id="PF00672">
    <property type="entry name" value="HAMP"/>
    <property type="match status" value="1"/>
</dbReference>
<protein>
    <recommendedName>
        <fullName evidence="3">histidine kinase</fullName>
        <ecNumber evidence="3">2.7.13.3</ecNumber>
    </recommendedName>
</protein>
<keyword evidence="9 19" id="KW-0418">Kinase</keyword>
<dbReference type="SMART" id="SM00304">
    <property type="entry name" value="HAMP"/>
    <property type="match status" value="1"/>
</dbReference>
<dbReference type="SUPFAM" id="SSF47384">
    <property type="entry name" value="Homodimeric domain of signal transducing histidine kinase"/>
    <property type="match status" value="1"/>
</dbReference>
<dbReference type="EMBL" id="FNBU01000031">
    <property type="protein sequence ID" value="SDF80347.1"/>
    <property type="molecule type" value="Genomic_DNA"/>
</dbReference>
<keyword evidence="6" id="KW-0808">Transferase</keyword>
<keyword evidence="13 16" id="KW-0472">Membrane</keyword>
<dbReference type="EC" id="2.7.13.3" evidence="3"/>
<keyword evidence="12" id="KW-0902">Two-component regulatory system</keyword>
<dbReference type="Gene3D" id="1.10.287.130">
    <property type="match status" value="1"/>
</dbReference>
<evidence type="ECO:0000256" key="12">
    <source>
        <dbReference type="ARBA" id="ARBA00023012"/>
    </source>
</evidence>
<dbReference type="AlphaFoldDB" id="A0A1G7P2M5"/>
<dbReference type="GO" id="GO:0005886">
    <property type="term" value="C:plasma membrane"/>
    <property type="evidence" value="ECO:0007669"/>
    <property type="project" value="UniProtKB-SubCell"/>
</dbReference>
<dbReference type="Pfam" id="PF00512">
    <property type="entry name" value="HisKA"/>
    <property type="match status" value="1"/>
</dbReference>
<dbReference type="Pfam" id="PF02743">
    <property type="entry name" value="dCache_1"/>
    <property type="match status" value="1"/>
</dbReference>
<keyword evidence="11 16" id="KW-1133">Transmembrane helix</keyword>
<evidence type="ECO:0000259" key="18">
    <source>
        <dbReference type="PROSITE" id="PS50885"/>
    </source>
</evidence>
<dbReference type="PRINTS" id="PR00344">
    <property type="entry name" value="BCTRLSENSOR"/>
</dbReference>
<keyword evidence="20" id="KW-1185">Reference proteome</keyword>
<dbReference type="InterPro" id="IPR033479">
    <property type="entry name" value="dCache_1"/>
</dbReference>
<dbReference type="GO" id="GO:0005524">
    <property type="term" value="F:ATP binding"/>
    <property type="evidence" value="ECO:0007669"/>
    <property type="project" value="UniProtKB-KW"/>
</dbReference>
<evidence type="ECO:0000256" key="11">
    <source>
        <dbReference type="ARBA" id="ARBA00022989"/>
    </source>
</evidence>
<dbReference type="CDD" id="cd00082">
    <property type="entry name" value="HisKA"/>
    <property type="match status" value="1"/>
</dbReference>
<evidence type="ECO:0000256" key="16">
    <source>
        <dbReference type="SAM" id="Phobius"/>
    </source>
</evidence>
<dbReference type="STRING" id="1123285.SAMN05660235_02805"/>
<dbReference type="Gene3D" id="3.30.450.20">
    <property type="entry name" value="PAS domain"/>
    <property type="match status" value="1"/>
</dbReference>
<evidence type="ECO:0000256" key="2">
    <source>
        <dbReference type="ARBA" id="ARBA00004651"/>
    </source>
</evidence>
<sequence length="628" mass="69524">MTKIGTRVLTYGLFMAWMPLILIGLFVIFTIGPRLEAGVAEKAAASARVKADVVNELLMGVDNHLQAVAMTSHERLFTMDAESRQALFYDLLKTNPLLEEVYLLDRKGNSIAWVSRWRPTGSGQPEKAVVKPEKKSSFITNVHRESDGRLTSMICTPIRSTGWQETIGYLGGKVRLRGVADLALTGNAQGRENSFIVDETGQLVGHEDFSQVLSGVDVRKSLAVQEFMQTLRREETPAAERTAMVGETTAKRYVNYQGADVLGAYVPVGSWGWAVVVEKERDEALKPVRDWMVRFYFVGLFLSLSAVGISYIIANKITKPIRELEQGVNKIARGEWDHDLPGGGDDEVGYLVSAFNRMLKEQRQKKELEERLVQMDKMAALGTVAASVAHEINNPLAVISGYSEDMLDRLREGDNDALLADGERYLSIICDQTKRCKNIIRMWLDTARLPQAESEPVNVVETVEAVRELLLYRAQKKGITLQKCLITNGAGVLPVVIASRGQLQQVLLNLLINALDACGEGDRVEIQIEVRDQECFLRIIDSGVGIPKENLSRIGQSFFTTKPPGQGTGLGIYIVNELVKGWGGRLEIFSEGEGKGTVVTLRLPLANNGREQHGKPNVSSDSCIDHRR</sequence>
<evidence type="ECO:0000256" key="6">
    <source>
        <dbReference type="ARBA" id="ARBA00022679"/>
    </source>
</evidence>
<dbReference type="Gene3D" id="3.30.565.10">
    <property type="entry name" value="Histidine kinase-like ATPase, C-terminal domain"/>
    <property type="match status" value="1"/>
</dbReference>
<dbReference type="CDD" id="cd18774">
    <property type="entry name" value="PDC2_HK_sensor"/>
    <property type="match status" value="1"/>
</dbReference>
<feature type="transmembrane region" description="Helical" evidence="16">
    <location>
        <begin position="12"/>
        <end position="32"/>
    </location>
</feature>
<keyword evidence="5" id="KW-0597">Phosphoprotein</keyword>
<evidence type="ECO:0000256" key="8">
    <source>
        <dbReference type="ARBA" id="ARBA00022741"/>
    </source>
</evidence>
<feature type="coiled-coil region" evidence="14">
    <location>
        <begin position="351"/>
        <end position="378"/>
    </location>
</feature>
<dbReference type="GO" id="GO:0000155">
    <property type="term" value="F:phosphorelay sensor kinase activity"/>
    <property type="evidence" value="ECO:0007669"/>
    <property type="project" value="InterPro"/>
</dbReference>
<evidence type="ECO:0000256" key="3">
    <source>
        <dbReference type="ARBA" id="ARBA00012438"/>
    </source>
</evidence>
<keyword evidence="10" id="KW-0067">ATP-binding</keyword>
<comment type="subcellular location">
    <subcellularLocation>
        <location evidence="2">Cell membrane</location>
        <topology evidence="2">Multi-pass membrane protein</topology>
    </subcellularLocation>
</comment>
<dbReference type="Pfam" id="PF02518">
    <property type="entry name" value="HATPase_c"/>
    <property type="match status" value="1"/>
</dbReference>
<dbReference type="SUPFAM" id="SSF55874">
    <property type="entry name" value="ATPase domain of HSP90 chaperone/DNA topoisomerase II/histidine kinase"/>
    <property type="match status" value="1"/>
</dbReference>
<evidence type="ECO:0000256" key="10">
    <source>
        <dbReference type="ARBA" id="ARBA00022840"/>
    </source>
</evidence>
<feature type="transmembrane region" description="Helical" evidence="16">
    <location>
        <begin position="295"/>
        <end position="314"/>
    </location>
</feature>
<dbReference type="SUPFAM" id="SSF158472">
    <property type="entry name" value="HAMP domain-like"/>
    <property type="match status" value="1"/>
</dbReference>
<proteinExistence type="predicted"/>
<dbReference type="PANTHER" id="PTHR43065:SF10">
    <property type="entry name" value="PEROXIDE STRESS-ACTIVATED HISTIDINE KINASE MAK3"/>
    <property type="match status" value="1"/>
</dbReference>
<dbReference type="RefSeq" id="WP_093691910.1">
    <property type="nucleotide sequence ID" value="NZ_FNBU01000031.1"/>
</dbReference>
<feature type="domain" description="Histidine kinase" evidence="17">
    <location>
        <begin position="387"/>
        <end position="607"/>
    </location>
</feature>
<dbReference type="SMART" id="SM00387">
    <property type="entry name" value="HATPase_c"/>
    <property type="match status" value="1"/>
</dbReference>
<reference evidence="20" key="1">
    <citation type="submission" date="2016-10" db="EMBL/GenBank/DDBJ databases">
        <authorList>
            <person name="Varghese N."/>
            <person name="Submissions S."/>
        </authorList>
    </citation>
    <scope>NUCLEOTIDE SEQUENCE [LARGE SCALE GENOMIC DNA]</scope>
    <source>
        <strain evidence="20">DSM 23256</strain>
    </source>
</reference>
<evidence type="ECO:0000256" key="7">
    <source>
        <dbReference type="ARBA" id="ARBA00022692"/>
    </source>
</evidence>
<evidence type="ECO:0000256" key="15">
    <source>
        <dbReference type="SAM" id="MobiDB-lite"/>
    </source>
</evidence>
<dbReference type="PROSITE" id="PS50885">
    <property type="entry name" value="HAMP"/>
    <property type="match status" value="1"/>
</dbReference>
<dbReference type="CDD" id="cd00075">
    <property type="entry name" value="HATPase"/>
    <property type="match status" value="1"/>
</dbReference>
<dbReference type="InterPro" id="IPR005467">
    <property type="entry name" value="His_kinase_dom"/>
</dbReference>
<dbReference type="Proteomes" id="UP000243333">
    <property type="component" value="Unassembled WGS sequence"/>
</dbReference>
<keyword evidence="7 16" id="KW-0812">Transmembrane</keyword>
<accession>A0A1G7P2M5</accession>
<evidence type="ECO:0000259" key="17">
    <source>
        <dbReference type="PROSITE" id="PS50109"/>
    </source>
</evidence>
<dbReference type="PANTHER" id="PTHR43065">
    <property type="entry name" value="SENSOR HISTIDINE KINASE"/>
    <property type="match status" value="1"/>
</dbReference>
<evidence type="ECO:0000313" key="19">
    <source>
        <dbReference type="EMBL" id="SDF80347.1"/>
    </source>
</evidence>
<dbReference type="SMART" id="SM00388">
    <property type="entry name" value="HisKA"/>
    <property type="match status" value="1"/>
</dbReference>
<dbReference type="CDD" id="cd06225">
    <property type="entry name" value="HAMP"/>
    <property type="match status" value="1"/>
</dbReference>
<evidence type="ECO:0000313" key="20">
    <source>
        <dbReference type="Proteomes" id="UP000243333"/>
    </source>
</evidence>
<evidence type="ECO:0000256" key="4">
    <source>
        <dbReference type="ARBA" id="ARBA00022475"/>
    </source>
</evidence>
<dbReference type="InterPro" id="IPR003594">
    <property type="entry name" value="HATPase_dom"/>
</dbReference>
<comment type="catalytic activity">
    <reaction evidence="1">
        <text>ATP + protein L-histidine = ADP + protein N-phospho-L-histidine.</text>
        <dbReference type="EC" id="2.7.13.3"/>
    </reaction>
</comment>
<dbReference type="OrthoDB" id="311592at2"/>
<feature type="region of interest" description="Disordered" evidence="15">
    <location>
        <begin position="608"/>
        <end position="628"/>
    </location>
</feature>
<name>A0A1G7P2M5_9FIRM</name>
<evidence type="ECO:0000256" key="9">
    <source>
        <dbReference type="ARBA" id="ARBA00022777"/>
    </source>
</evidence>
<evidence type="ECO:0000256" key="13">
    <source>
        <dbReference type="ARBA" id="ARBA00023136"/>
    </source>
</evidence>
<gene>
    <name evidence="19" type="ORF">SAMN05660235_02805</name>
</gene>
<dbReference type="InterPro" id="IPR003660">
    <property type="entry name" value="HAMP_dom"/>
</dbReference>
<keyword evidence="4" id="KW-1003">Cell membrane</keyword>
<evidence type="ECO:0000256" key="14">
    <source>
        <dbReference type="SAM" id="Coils"/>
    </source>
</evidence>
<keyword evidence="14" id="KW-0175">Coiled coil</keyword>
<evidence type="ECO:0000256" key="1">
    <source>
        <dbReference type="ARBA" id="ARBA00000085"/>
    </source>
</evidence>
<feature type="domain" description="HAMP" evidence="18">
    <location>
        <begin position="315"/>
        <end position="367"/>
    </location>
</feature>
<dbReference type="PROSITE" id="PS50109">
    <property type="entry name" value="HIS_KIN"/>
    <property type="match status" value="1"/>
</dbReference>
<organism evidence="19 20">
    <name type="scientific">Sporolituus thermophilus DSM 23256</name>
    <dbReference type="NCBI Taxonomy" id="1123285"/>
    <lineage>
        <taxon>Bacteria</taxon>
        <taxon>Bacillati</taxon>
        <taxon>Bacillota</taxon>
        <taxon>Negativicutes</taxon>
        <taxon>Selenomonadales</taxon>
        <taxon>Sporomusaceae</taxon>
        <taxon>Sporolituus</taxon>
    </lineage>
</organism>
<dbReference type="Gene3D" id="6.10.340.10">
    <property type="match status" value="1"/>
</dbReference>
<dbReference type="InterPro" id="IPR003661">
    <property type="entry name" value="HisK_dim/P_dom"/>
</dbReference>
<dbReference type="InterPro" id="IPR036097">
    <property type="entry name" value="HisK_dim/P_sf"/>
</dbReference>
<keyword evidence="8" id="KW-0547">Nucleotide-binding</keyword>
<evidence type="ECO:0000256" key="5">
    <source>
        <dbReference type="ARBA" id="ARBA00022553"/>
    </source>
</evidence>